<dbReference type="RefSeq" id="WP_129621190.1">
    <property type="nucleotide sequence ID" value="NZ_LR214972.1"/>
</dbReference>
<dbReference type="EMBL" id="LR214972">
    <property type="protein sequence ID" value="VEU62999.1"/>
    <property type="molecule type" value="Genomic_DNA"/>
</dbReference>
<dbReference type="PROSITE" id="PS50173">
    <property type="entry name" value="UMUC"/>
    <property type="match status" value="1"/>
</dbReference>
<proteinExistence type="inferred from homology"/>
<evidence type="ECO:0000256" key="1">
    <source>
        <dbReference type="ARBA" id="ARBA00010945"/>
    </source>
</evidence>
<dbReference type="PANTHER" id="PTHR11076:SF33">
    <property type="entry name" value="DNA POLYMERASE KAPPA"/>
    <property type="match status" value="1"/>
</dbReference>
<dbReference type="Pfam" id="PF00817">
    <property type="entry name" value="IMS"/>
    <property type="match status" value="1"/>
</dbReference>
<name>A0A449ADA3_9BACT</name>
<dbReference type="SUPFAM" id="SSF100879">
    <property type="entry name" value="Lesion bypass DNA polymerase (Y-family), little finger domain"/>
    <property type="match status" value="1"/>
</dbReference>
<dbReference type="Proteomes" id="UP000289952">
    <property type="component" value="Chromosome"/>
</dbReference>
<dbReference type="InterPro" id="IPR017961">
    <property type="entry name" value="DNA_pol_Y-fam_little_finger"/>
</dbReference>
<dbReference type="GO" id="GO:0006281">
    <property type="term" value="P:DNA repair"/>
    <property type="evidence" value="ECO:0007669"/>
    <property type="project" value="InterPro"/>
</dbReference>
<dbReference type="Pfam" id="PF11799">
    <property type="entry name" value="IMS_C"/>
    <property type="match status" value="1"/>
</dbReference>
<dbReference type="SUPFAM" id="SSF56672">
    <property type="entry name" value="DNA/RNA polymerases"/>
    <property type="match status" value="1"/>
</dbReference>
<keyword evidence="4" id="KW-1185">Reference proteome</keyword>
<dbReference type="GO" id="GO:0005829">
    <property type="term" value="C:cytosol"/>
    <property type="evidence" value="ECO:0007669"/>
    <property type="project" value="TreeGrafter"/>
</dbReference>
<dbReference type="InterPro" id="IPR022880">
    <property type="entry name" value="DNApol_IV"/>
</dbReference>
<keyword evidence="3" id="KW-0808">Transferase</keyword>
<organism evidence="3 4">
    <name type="scientific">Mycoplasmopsis bovirhinis</name>
    <dbReference type="NCBI Taxonomy" id="29553"/>
    <lineage>
        <taxon>Bacteria</taxon>
        <taxon>Bacillati</taxon>
        <taxon>Mycoplasmatota</taxon>
        <taxon>Mycoplasmoidales</taxon>
        <taxon>Metamycoplasmataceae</taxon>
        <taxon>Mycoplasmopsis</taxon>
    </lineage>
</organism>
<dbReference type="Gene3D" id="3.30.1490.100">
    <property type="entry name" value="DNA polymerase, Y-family, little finger domain"/>
    <property type="match status" value="1"/>
</dbReference>
<dbReference type="GO" id="GO:0003887">
    <property type="term" value="F:DNA-directed DNA polymerase activity"/>
    <property type="evidence" value="ECO:0007669"/>
    <property type="project" value="UniProtKB-EC"/>
</dbReference>
<accession>A0A449ADA3</accession>
<dbReference type="InterPro" id="IPR001126">
    <property type="entry name" value="UmuC"/>
</dbReference>
<dbReference type="Gene3D" id="3.30.70.270">
    <property type="match status" value="1"/>
</dbReference>
<dbReference type="GO" id="GO:0003684">
    <property type="term" value="F:damaged DNA binding"/>
    <property type="evidence" value="ECO:0007669"/>
    <property type="project" value="InterPro"/>
</dbReference>
<dbReference type="CDD" id="cd03586">
    <property type="entry name" value="PolY_Pol_IV_kappa"/>
    <property type="match status" value="1"/>
</dbReference>
<dbReference type="InterPro" id="IPR036775">
    <property type="entry name" value="DNA_pol_Y-fam_lit_finger_sf"/>
</dbReference>
<dbReference type="PANTHER" id="PTHR11076">
    <property type="entry name" value="DNA REPAIR POLYMERASE UMUC / TRANSFERASE FAMILY MEMBER"/>
    <property type="match status" value="1"/>
</dbReference>
<dbReference type="EC" id="2.7.7.7" evidence="3"/>
<feature type="domain" description="UmuC" evidence="2">
    <location>
        <begin position="8"/>
        <end position="190"/>
    </location>
</feature>
<dbReference type="OrthoDB" id="9808813at2"/>
<dbReference type="GO" id="GO:0042276">
    <property type="term" value="P:error-prone translesion synthesis"/>
    <property type="evidence" value="ECO:0007669"/>
    <property type="project" value="TreeGrafter"/>
</dbReference>
<dbReference type="InterPro" id="IPR043128">
    <property type="entry name" value="Rev_trsase/Diguanyl_cyclase"/>
</dbReference>
<protein>
    <submittedName>
        <fullName evidence="3">DNA polymerase IV</fullName>
        <ecNumber evidence="3">2.7.7.7</ecNumber>
    </submittedName>
</protein>
<evidence type="ECO:0000313" key="4">
    <source>
        <dbReference type="Proteomes" id="UP000289952"/>
    </source>
</evidence>
<dbReference type="Gene3D" id="3.40.1170.60">
    <property type="match status" value="1"/>
</dbReference>
<evidence type="ECO:0000259" key="2">
    <source>
        <dbReference type="PROSITE" id="PS50173"/>
    </source>
</evidence>
<dbReference type="InterPro" id="IPR043502">
    <property type="entry name" value="DNA/RNA_pol_sf"/>
</dbReference>
<evidence type="ECO:0000313" key="3">
    <source>
        <dbReference type="EMBL" id="VEU62999.1"/>
    </source>
</evidence>
<dbReference type="InterPro" id="IPR050116">
    <property type="entry name" value="DNA_polymerase-Y"/>
</dbReference>
<comment type="similarity">
    <text evidence="1">Belongs to the DNA polymerase type-Y family.</text>
</comment>
<reference evidence="3 4" key="1">
    <citation type="submission" date="2019-01" db="EMBL/GenBank/DDBJ databases">
        <authorList>
            <consortium name="Pathogen Informatics"/>
        </authorList>
    </citation>
    <scope>NUCLEOTIDE SEQUENCE [LARGE SCALE GENOMIC DNA]</scope>
    <source>
        <strain evidence="3 4">NCTC10118</strain>
    </source>
</reference>
<gene>
    <name evidence="3" type="primary">dinP</name>
    <name evidence="3" type="ORF">NCTC10118_00242</name>
</gene>
<dbReference type="Gene3D" id="1.10.150.20">
    <property type="entry name" value="5' to 3' exonuclease, C-terminal subdomain"/>
    <property type="match status" value="1"/>
</dbReference>
<sequence>MKKPYSFIFHIDFDSFFVSALRTIYPELNNKPVAIAKSSVHAVAESISYELRKLGFKAGQKIYEIKKLEPKTIVVESRYDVYNTISTEIFNYLKTKYSSNLEIASIDECYIFFNYKTLQSEQQALDLAKQIQSQVLKKFKIPISIGISTTKFYAKMTTNISKPFGIGLTNKDNYKERFFDLDIIKFHGIGDKLAQKLNKIGIYKIKDFYNFDLSNFLLKSVLGTTAYKYYDALNIDFQDKINQEDQLKGIGNEVSFANASNDENLIYNALDEMVKKVASRLKHYEKVGNNISLVIRIPTKNWVSKNMQLDYNLSSYQDIKKHAYYLYQQHFADKEILGIGVRISGLLESYNNYQKISLFDKNSKKLSQVDMIISKLKHKTKTNKIYTLSDYQKVKNRKNRFGNDPLGSVIFKK</sequence>
<keyword evidence="3" id="KW-0548">Nucleotidyltransferase</keyword>
<dbReference type="GO" id="GO:0009432">
    <property type="term" value="P:SOS response"/>
    <property type="evidence" value="ECO:0007669"/>
    <property type="project" value="TreeGrafter"/>
</dbReference>
<dbReference type="AlphaFoldDB" id="A0A449ADA3"/>